<gene>
    <name evidence="3" type="ORF">MFIFM68171_06512</name>
</gene>
<dbReference type="CDD" id="cd00180">
    <property type="entry name" value="PKc"/>
    <property type="match status" value="1"/>
</dbReference>
<dbReference type="SMART" id="SM00220">
    <property type="entry name" value="S_TKc"/>
    <property type="match status" value="1"/>
</dbReference>
<dbReference type="InterPro" id="IPR011009">
    <property type="entry name" value="Kinase-like_dom_sf"/>
</dbReference>
<dbReference type="GeneID" id="98177255"/>
<protein>
    <recommendedName>
        <fullName evidence="2">Protein kinase domain-containing protein</fullName>
    </recommendedName>
</protein>
<dbReference type="RefSeq" id="XP_070918033.1">
    <property type="nucleotide sequence ID" value="XM_071061932.1"/>
</dbReference>
<dbReference type="Gene3D" id="1.10.510.10">
    <property type="entry name" value="Transferase(Phosphotransferase) domain 1"/>
    <property type="match status" value="1"/>
</dbReference>
<proteinExistence type="predicted"/>
<evidence type="ECO:0000313" key="4">
    <source>
        <dbReference type="Proteomes" id="UP001628179"/>
    </source>
</evidence>
<dbReference type="SUPFAM" id="SSF56112">
    <property type="entry name" value="Protein kinase-like (PK-like)"/>
    <property type="match status" value="1"/>
</dbReference>
<organism evidence="3 4">
    <name type="scientific">Madurella fahalii</name>
    <dbReference type="NCBI Taxonomy" id="1157608"/>
    <lineage>
        <taxon>Eukaryota</taxon>
        <taxon>Fungi</taxon>
        <taxon>Dikarya</taxon>
        <taxon>Ascomycota</taxon>
        <taxon>Pezizomycotina</taxon>
        <taxon>Sordariomycetes</taxon>
        <taxon>Sordariomycetidae</taxon>
        <taxon>Sordariales</taxon>
        <taxon>Sordariales incertae sedis</taxon>
        <taxon>Madurella</taxon>
    </lineage>
</organism>
<comment type="caution">
    <text evidence="3">The sequence shown here is derived from an EMBL/GenBank/DDBJ whole genome shotgun (WGS) entry which is preliminary data.</text>
</comment>
<reference evidence="3 4" key="1">
    <citation type="submission" date="2024-09" db="EMBL/GenBank/DDBJ databases">
        <title>Itraconazole resistance in Madurella fahalii resulting from another homologue of gene encoding cytochrome P450 14-alpha sterol demethylase (CYP51).</title>
        <authorList>
            <person name="Yoshioka I."/>
            <person name="Fahal A.H."/>
            <person name="Kaneko S."/>
            <person name="Yaguchi T."/>
        </authorList>
    </citation>
    <scope>NUCLEOTIDE SEQUENCE [LARGE SCALE GENOMIC DNA]</scope>
    <source>
        <strain evidence="3 4">IFM 68171</strain>
    </source>
</reference>
<dbReference type="EMBL" id="BAAFSV010000003">
    <property type="protein sequence ID" value="GAB1316302.1"/>
    <property type="molecule type" value="Genomic_DNA"/>
</dbReference>
<dbReference type="InterPro" id="IPR000719">
    <property type="entry name" value="Prot_kinase_dom"/>
</dbReference>
<dbReference type="PANTHER" id="PTHR24359">
    <property type="entry name" value="SERINE/THREONINE-PROTEIN KINASE SBK1"/>
    <property type="match status" value="1"/>
</dbReference>
<keyword evidence="4" id="KW-1185">Reference proteome</keyword>
<accession>A0ABQ0GEZ7</accession>
<dbReference type="PROSITE" id="PS50011">
    <property type="entry name" value="PROTEIN_KINASE_DOM"/>
    <property type="match status" value="1"/>
</dbReference>
<dbReference type="PANTHER" id="PTHR24359:SF37">
    <property type="entry name" value="PROTEIN KINASE DOMAIN-CONTAINING PROTEIN"/>
    <property type="match status" value="1"/>
</dbReference>
<evidence type="ECO:0000259" key="2">
    <source>
        <dbReference type="PROSITE" id="PS50011"/>
    </source>
</evidence>
<dbReference type="Proteomes" id="UP001628179">
    <property type="component" value="Unassembled WGS sequence"/>
</dbReference>
<evidence type="ECO:0000256" key="1">
    <source>
        <dbReference type="SAM" id="MobiDB-lite"/>
    </source>
</evidence>
<name>A0ABQ0GEZ7_9PEZI</name>
<evidence type="ECO:0000313" key="3">
    <source>
        <dbReference type="EMBL" id="GAB1316302.1"/>
    </source>
</evidence>
<feature type="domain" description="Protein kinase" evidence="2">
    <location>
        <begin position="119"/>
        <end position="411"/>
    </location>
</feature>
<sequence>MDSMEHHSPDLKCRRRLFAILTLIDKLDQILSFIWENLWDSALPFTTSTLQNTSKGTVTTIIRTRDNVEVQCLKVWTDFAREAFDVYQWTMLSPSFHFPSTYQGEAPHYDLPDRAVVPFISTFSTSQGGYSTVYKTVIHPAHYSIGGVSQSRGNHVFAIKKLHEPNSASFNYEIDALRRVRQLGRANQHLVELLATYTHQGSLYMVFPWAEGDLHKFWQTHPTPDATIIPWAMDQFLGITEGLARIHRMRLPRSAASSPDYRCYGRHGDLKPGNILWFKSGESGAGRLVIADFGLTRFHSESTKSRSNAAMIPVSPTYRPPECELGESVSSSYDIWMLGCIFSEFITWLLLGQYGVEEYTRRRLTVHDVPYQSVQEDTFFKMGVNANGNRFAEVNPSVREWLAQLRQHPRCSSFVQDVLDMTLSIMLVVDRKVRSTVHRVLERLSEMKKKGEQTPGYYMGNYAEAHGDHASTNLQTSIRTRKRCRNSENPENSIEGGYRNNNSNSSNTQAQADNAAKKPKLSGITTNFSCPFRRRNPLRFNVRDHPKCALAPFSDITLLKRRGELFETEHELDSHVRMPPENICQIQRTDEDPEDGVTTSVESILRGRGKATQVLDWDKLWRVIFPLDQAVPCGEYECIVEDHEVHKRFQNGASRSRDMIASAFHQAVKYANIPIPPFVVDEVWKSIQTLISHTFDRSLQPTIIHSPTHTRKPRCQIGRQGQQQLLPTPPRSTRQTADRELAPRTSRPGHPERLAATAAETRVSFWGGRTSNPNVTAISPPEMPTSFDAIMPMTNYPSLTQPSLISLAYGSQQDPSRWGENSHLRDISKFAAPSQPSGILGDMIPDLSSLLLPPTPASLTASSSSSESAINTVGQQVPAHLPFVLSPAETTGQRTIAPSAAGTNTVSSSSSSNGTSATLDLSPALLSLPLVHLDMLSVACGMCAIDPMACLCHIQPGYAEARPTPAMGFGGFDDAEENLHVNIGMDSIMATIGM</sequence>
<feature type="compositionally biased region" description="Polar residues" evidence="1">
    <location>
        <begin position="719"/>
        <end position="735"/>
    </location>
</feature>
<feature type="region of interest" description="Disordered" evidence="1">
    <location>
        <begin position="703"/>
        <end position="754"/>
    </location>
</feature>
<feature type="region of interest" description="Disordered" evidence="1">
    <location>
        <begin position="475"/>
        <end position="520"/>
    </location>
</feature>
<dbReference type="Pfam" id="PF00069">
    <property type="entry name" value="Pkinase"/>
    <property type="match status" value="1"/>
</dbReference>